<name>A8XB41_CAEBR</name>
<dbReference type="PANTHER" id="PTHR46000:SF2">
    <property type="entry name" value="SEVEN TM RECEPTOR"/>
    <property type="match status" value="1"/>
</dbReference>
<dbReference type="EMBL" id="HE600935">
    <property type="protein sequence ID" value="CAP29821.2"/>
    <property type="molecule type" value="Genomic_DNA"/>
</dbReference>
<keyword evidence="4" id="KW-1185">Reference proteome</keyword>
<accession>A8XB41</accession>
<dbReference type="Pfam" id="PF19040">
    <property type="entry name" value="SGNH"/>
    <property type="match status" value="1"/>
</dbReference>
<sequence>MTLPYFDLETSVQTGFILSGLTLYPAIDAFILMFVVTDYRKAFQNALKTFSSRGSRSHSPPMKDPIEHNKRDIEKMNENLKYYEKFVKKIYILGAHPLYQHSFVDFFLQNLINRPEIPETLHMNRWAAENEMKIVRKRFSMVKCENCEVFELTSAFLYGDKYLTFDEEESISYVDNTGHLTSAGLKLCNPILRNITQELMRTI</sequence>
<protein>
    <submittedName>
        <fullName evidence="3">Protein CBG10398</fullName>
    </submittedName>
</protein>
<reference evidence="3 4" key="1">
    <citation type="journal article" date="2003" name="PLoS Biol.">
        <title>The genome sequence of Caenorhabditis briggsae: a platform for comparative genomics.</title>
        <authorList>
            <person name="Stein L.D."/>
            <person name="Bao Z."/>
            <person name="Blasiar D."/>
            <person name="Blumenthal T."/>
            <person name="Brent M.R."/>
            <person name="Chen N."/>
            <person name="Chinwalla A."/>
            <person name="Clarke L."/>
            <person name="Clee C."/>
            <person name="Coghlan A."/>
            <person name="Coulson A."/>
            <person name="D'Eustachio P."/>
            <person name="Fitch D.H."/>
            <person name="Fulton L.A."/>
            <person name="Fulton R.E."/>
            <person name="Griffiths-Jones S."/>
            <person name="Harris T.W."/>
            <person name="Hillier L.W."/>
            <person name="Kamath R."/>
            <person name="Kuwabara P.E."/>
            <person name="Mardis E.R."/>
            <person name="Marra M.A."/>
            <person name="Miner T.L."/>
            <person name="Minx P."/>
            <person name="Mullikin J.C."/>
            <person name="Plumb R.W."/>
            <person name="Rogers J."/>
            <person name="Schein J.E."/>
            <person name="Sohrmann M."/>
            <person name="Spieth J."/>
            <person name="Stajich J.E."/>
            <person name="Wei C."/>
            <person name="Willey D."/>
            <person name="Wilson R.K."/>
            <person name="Durbin R."/>
            <person name="Waterston R.H."/>
        </authorList>
    </citation>
    <scope>NUCLEOTIDE SEQUENCE [LARGE SCALE GENOMIC DNA]</scope>
    <source>
        <strain evidence="3 4">AF16</strain>
    </source>
</reference>
<dbReference type="PANTHER" id="PTHR46000">
    <property type="entry name" value="SEVEN TM RECEPTOR-RELATED"/>
    <property type="match status" value="1"/>
</dbReference>
<evidence type="ECO:0000313" key="4">
    <source>
        <dbReference type="Proteomes" id="UP000008549"/>
    </source>
</evidence>
<feature type="transmembrane region" description="Helical" evidence="1">
    <location>
        <begin position="12"/>
        <end position="36"/>
    </location>
</feature>
<keyword evidence="1" id="KW-1133">Transmembrane helix</keyword>
<dbReference type="GO" id="GO:0016020">
    <property type="term" value="C:membrane"/>
    <property type="evidence" value="ECO:0000318"/>
    <property type="project" value="GO_Central"/>
</dbReference>
<dbReference type="InterPro" id="IPR043968">
    <property type="entry name" value="SGNH"/>
</dbReference>
<dbReference type="GeneID" id="8577739"/>
<dbReference type="GO" id="GO:0000271">
    <property type="term" value="P:polysaccharide biosynthetic process"/>
    <property type="evidence" value="ECO:0000318"/>
    <property type="project" value="GO_Central"/>
</dbReference>
<evidence type="ECO:0000259" key="2">
    <source>
        <dbReference type="Pfam" id="PF19040"/>
    </source>
</evidence>
<organism evidence="3 4">
    <name type="scientific">Caenorhabditis briggsae</name>
    <dbReference type="NCBI Taxonomy" id="6238"/>
    <lineage>
        <taxon>Eukaryota</taxon>
        <taxon>Metazoa</taxon>
        <taxon>Ecdysozoa</taxon>
        <taxon>Nematoda</taxon>
        <taxon>Chromadorea</taxon>
        <taxon>Rhabditida</taxon>
        <taxon>Rhabditina</taxon>
        <taxon>Rhabditomorpha</taxon>
        <taxon>Rhabditoidea</taxon>
        <taxon>Rhabditidae</taxon>
        <taxon>Peloderinae</taxon>
        <taxon>Caenorhabditis</taxon>
    </lineage>
</organism>
<feature type="domain" description="SGNH" evidence="2">
    <location>
        <begin position="59"/>
        <end position="193"/>
    </location>
</feature>
<dbReference type="HOGENOM" id="CLU_1349983_0_0_1"/>
<dbReference type="AlphaFoldDB" id="A8XB41"/>
<evidence type="ECO:0000256" key="1">
    <source>
        <dbReference type="SAM" id="Phobius"/>
    </source>
</evidence>
<dbReference type="InParanoid" id="A8XB41"/>
<keyword evidence="1" id="KW-0812">Transmembrane</keyword>
<dbReference type="KEGG" id="cbr:CBG_10398"/>
<dbReference type="CTD" id="8577739"/>
<dbReference type="InterPro" id="IPR019428">
    <property type="entry name" value="7TM_GPCR_serpentine_rcpt_Str"/>
</dbReference>
<dbReference type="Proteomes" id="UP000008549">
    <property type="component" value="Unassembled WGS sequence"/>
</dbReference>
<dbReference type="Pfam" id="PF10326">
    <property type="entry name" value="7TM_GPCR_Str"/>
    <property type="match status" value="1"/>
</dbReference>
<gene>
    <name evidence="3" type="ORF">CBG10398</name>
    <name evidence="3" type="ORF">CBG_10398</name>
</gene>
<dbReference type="RefSeq" id="XP_045094267.1">
    <property type="nucleotide sequence ID" value="XM_045236827.1"/>
</dbReference>
<evidence type="ECO:0000313" key="3">
    <source>
        <dbReference type="EMBL" id="CAP29821.2"/>
    </source>
</evidence>
<keyword evidence="1" id="KW-0472">Membrane</keyword>
<proteinExistence type="predicted"/>
<reference evidence="3 4" key="2">
    <citation type="journal article" date="2011" name="PLoS Genet.">
        <title>Caenorhabditis briggsae recombinant inbred line genotypes reveal inter-strain incompatibility and the evolution of recombination.</title>
        <authorList>
            <person name="Ross J.A."/>
            <person name="Koboldt D.C."/>
            <person name="Staisch J.E."/>
            <person name="Chamberlin H.M."/>
            <person name="Gupta B.P."/>
            <person name="Miller R.D."/>
            <person name="Baird S.E."/>
            <person name="Haag E.S."/>
        </authorList>
    </citation>
    <scope>NUCLEOTIDE SEQUENCE [LARGE SCALE GENOMIC DNA]</scope>
    <source>
        <strain evidence="3 4">AF16</strain>
    </source>
</reference>